<reference evidence="2" key="2">
    <citation type="submission" date="2025-08" db="UniProtKB">
        <authorList>
            <consortium name="RefSeq"/>
        </authorList>
    </citation>
    <scope>IDENTIFICATION</scope>
    <source>
        <tissue evidence="2">Leaf</tissue>
    </source>
</reference>
<dbReference type="AlphaFoldDB" id="A0A1S3UK78"/>
<dbReference type="PANTHER" id="PTHR35317">
    <property type="entry name" value="OS04G0629600 PROTEIN"/>
    <property type="match status" value="1"/>
</dbReference>
<dbReference type="Pfam" id="PF14223">
    <property type="entry name" value="Retrotran_gag_2"/>
    <property type="match status" value="1"/>
</dbReference>
<dbReference type="PANTHER" id="PTHR35317:SF28">
    <property type="entry name" value="ZINC FINGER, CCHC-TYPE, RIBONUCLEASE H-LIKE DOMAIN, GAG-PRE-INTEGRASE DOMAIN PROTEIN-RELATED"/>
    <property type="match status" value="1"/>
</dbReference>
<dbReference type="RefSeq" id="XP_014506443.1">
    <property type="nucleotide sequence ID" value="XM_014650957.1"/>
</dbReference>
<dbReference type="STRING" id="3916.A0A1S3UK78"/>
<keyword evidence="1" id="KW-1185">Reference proteome</keyword>
<proteinExistence type="predicted"/>
<dbReference type="OrthoDB" id="1428514at2759"/>
<accession>A0A1S3UK78</accession>
<gene>
    <name evidence="2" type="primary">LOC106766209</name>
</gene>
<dbReference type="KEGG" id="vra:106766209"/>
<organism evidence="1 2">
    <name type="scientific">Vigna radiata var. radiata</name>
    <name type="common">Mung bean</name>
    <name type="synonym">Phaseolus aureus</name>
    <dbReference type="NCBI Taxonomy" id="3916"/>
    <lineage>
        <taxon>Eukaryota</taxon>
        <taxon>Viridiplantae</taxon>
        <taxon>Streptophyta</taxon>
        <taxon>Embryophyta</taxon>
        <taxon>Tracheophyta</taxon>
        <taxon>Spermatophyta</taxon>
        <taxon>Magnoliopsida</taxon>
        <taxon>eudicotyledons</taxon>
        <taxon>Gunneridae</taxon>
        <taxon>Pentapetalae</taxon>
        <taxon>rosids</taxon>
        <taxon>fabids</taxon>
        <taxon>Fabales</taxon>
        <taxon>Fabaceae</taxon>
        <taxon>Papilionoideae</taxon>
        <taxon>50 kb inversion clade</taxon>
        <taxon>NPAAA clade</taxon>
        <taxon>indigoferoid/millettioid clade</taxon>
        <taxon>Phaseoleae</taxon>
        <taxon>Vigna</taxon>
    </lineage>
</organism>
<dbReference type="GeneID" id="106766209"/>
<reference evidence="1" key="1">
    <citation type="journal article" date="2014" name="Nat. Commun.">
        <title>Genome sequence of mungbean and insights into evolution within Vigna species.</title>
        <authorList>
            <person name="Kang Y.J."/>
            <person name="Kim S.K."/>
            <person name="Kim M.Y."/>
            <person name="Lestari P."/>
            <person name="Kim K.H."/>
            <person name="Ha B.K."/>
            <person name="Jun T.H."/>
            <person name="Hwang W.J."/>
            <person name="Lee T."/>
            <person name="Lee J."/>
            <person name="Shim S."/>
            <person name="Yoon M.Y."/>
            <person name="Jang Y.E."/>
            <person name="Han K.S."/>
            <person name="Taeprayoon P."/>
            <person name="Yoon N."/>
            <person name="Somta P."/>
            <person name="Tanya P."/>
            <person name="Kim K.S."/>
            <person name="Gwag J.G."/>
            <person name="Moon J.K."/>
            <person name="Lee Y.H."/>
            <person name="Park B.S."/>
            <person name="Bombarely A."/>
            <person name="Doyle J.J."/>
            <person name="Jackson S.A."/>
            <person name="Schafleitner R."/>
            <person name="Srinives P."/>
            <person name="Varshney R.K."/>
            <person name="Lee S.H."/>
        </authorList>
    </citation>
    <scope>NUCLEOTIDE SEQUENCE [LARGE SCALE GENOMIC DNA]</scope>
    <source>
        <strain evidence="1">cv. VC1973A</strain>
    </source>
</reference>
<evidence type="ECO:0000313" key="1">
    <source>
        <dbReference type="Proteomes" id="UP000087766"/>
    </source>
</evidence>
<dbReference type="Proteomes" id="UP000087766">
    <property type="component" value="Chromosome 7"/>
</dbReference>
<sequence length="299" mass="34069">MTKVVNGIGVPQLTRKTNYDNWCLQMKALLRSQNLWDMVEDRYVEPDEDEHQTVAQMTTLKKTCARDVSTLYFIYNAVDESGFKKIVNAKSKKEACEILEVAYKGDNHVRQVRIQAFRGEFEQLKMEPKEHITKYITWVEKVANQLGRNGEQIPSSRVVGKILRSLTKDFESIMCAIEESKDLSVLRVDELAGAEVLAVEGEEAEDEVDVANVILRIIVKRKPAGHIAKYCKTETKGETNLLTEDAEEECGILLLAKSSDEVDMENSIPTMDEEISVKDATIMEKENLEKEVKQKYEEI</sequence>
<name>A0A1S3UK78_VIGRR</name>
<protein>
    <submittedName>
        <fullName evidence="2">Uncharacterized protein LOC106766209</fullName>
    </submittedName>
</protein>
<evidence type="ECO:0000313" key="2">
    <source>
        <dbReference type="RefSeq" id="XP_014506443.1"/>
    </source>
</evidence>